<dbReference type="GeneID" id="113070334"/>
<name>A0A6P6MRR7_CARAU</name>
<keyword evidence="2" id="KW-0479">Metal-binding</keyword>
<dbReference type="OrthoDB" id="8951953at2759"/>
<dbReference type="KEGG" id="caua:113070334"/>
<dbReference type="InterPro" id="IPR027806">
    <property type="entry name" value="HARBI1_dom"/>
</dbReference>
<feature type="domain" description="DDE Tnp4" evidence="3">
    <location>
        <begin position="66"/>
        <end position="125"/>
    </location>
</feature>
<protein>
    <submittedName>
        <fullName evidence="5">Uncharacterized protein LOC113070334</fullName>
    </submittedName>
</protein>
<gene>
    <name evidence="5" type="primary">LOC113070334</name>
</gene>
<evidence type="ECO:0000259" key="3">
    <source>
        <dbReference type="Pfam" id="PF13359"/>
    </source>
</evidence>
<evidence type="ECO:0000256" key="1">
    <source>
        <dbReference type="ARBA" id="ARBA00001968"/>
    </source>
</evidence>
<evidence type="ECO:0000313" key="5">
    <source>
        <dbReference type="RefSeq" id="XP_026099390.1"/>
    </source>
</evidence>
<proteinExistence type="predicted"/>
<dbReference type="GO" id="GO:0046872">
    <property type="term" value="F:metal ion binding"/>
    <property type="evidence" value="ECO:0007669"/>
    <property type="project" value="UniProtKB-KW"/>
</dbReference>
<organism evidence="4 5">
    <name type="scientific">Carassius auratus</name>
    <name type="common">Goldfish</name>
    <dbReference type="NCBI Taxonomy" id="7957"/>
    <lineage>
        <taxon>Eukaryota</taxon>
        <taxon>Metazoa</taxon>
        <taxon>Chordata</taxon>
        <taxon>Craniata</taxon>
        <taxon>Vertebrata</taxon>
        <taxon>Euteleostomi</taxon>
        <taxon>Actinopterygii</taxon>
        <taxon>Neopterygii</taxon>
        <taxon>Teleostei</taxon>
        <taxon>Ostariophysi</taxon>
        <taxon>Cypriniformes</taxon>
        <taxon>Cyprinidae</taxon>
        <taxon>Cyprininae</taxon>
        <taxon>Carassius</taxon>
    </lineage>
</organism>
<dbReference type="AlphaFoldDB" id="A0A6P6MRR7"/>
<evidence type="ECO:0000256" key="2">
    <source>
        <dbReference type="ARBA" id="ARBA00022723"/>
    </source>
</evidence>
<evidence type="ECO:0000313" key="4">
    <source>
        <dbReference type="Proteomes" id="UP000515129"/>
    </source>
</evidence>
<dbReference type="RefSeq" id="XP_026099390.1">
    <property type="nucleotide sequence ID" value="XM_026243605.1"/>
</dbReference>
<dbReference type="Pfam" id="PF13359">
    <property type="entry name" value="DDE_Tnp_4"/>
    <property type="match status" value="1"/>
</dbReference>
<reference evidence="5" key="1">
    <citation type="submission" date="2025-08" db="UniProtKB">
        <authorList>
            <consortium name="RefSeq"/>
        </authorList>
    </citation>
    <scope>IDENTIFICATION</scope>
    <source>
        <strain evidence="5">Wakin</strain>
        <tissue evidence="5">Muscle</tissue>
    </source>
</reference>
<comment type="cofactor">
    <cofactor evidence="1">
        <name>a divalent metal cation</name>
        <dbReference type="ChEBI" id="CHEBI:60240"/>
    </cofactor>
</comment>
<keyword evidence="4" id="KW-1185">Reference proteome</keyword>
<sequence>MLGDMAGPVTVGFWRTPPLDRVPWLAHFICLLTSLYLVLKKEDPSPLSSWLMRRSRCEGNLRQPFPGRTLPLERRVFNYRLSRARLVVENAFVILTSQWTMYRRLIEVHPEIVEKCVKVTCVLHNLMRCSEGREAPAVRGTGQVGEEPLPGLGWVAAKLLLQRGSPGQGCTVSGLSVCSTPAGSVPGCQVHHNNTHLIILDPDSLTFPNGRYSTSVYKVKC</sequence>
<accession>A0A6P6MRR7</accession>
<dbReference type="Proteomes" id="UP000515129">
    <property type="component" value="Unplaced"/>
</dbReference>